<organism evidence="2 3">
    <name type="scientific">Emcibacter nanhaiensis</name>
    <dbReference type="NCBI Taxonomy" id="1505037"/>
    <lineage>
        <taxon>Bacteria</taxon>
        <taxon>Pseudomonadati</taxon>
        <taxon>Pseudomonadota</taxon>
        <taxon>Alphaproteobacteria</taxon>
        <taxon>Emcibacterales</taxon>
        <taxon>Emcibacteraceae</taxon>
        <taxon>Emcibacter</taxon>
    </lineage>
</organism>
<dbReference type="EMBL" id="VFIY01000005">
    <property type="protein sequence ID" value="TPD61922.1"/>
    <property type="molecule type" value="Genomic_DNA"/>
</dbReference>
<evidence type="ECO:0000259" key="1">
    <source>
        <dbReference type="Pfam" id="PF13274"/>
    </source>
</evidence>
<sequence>MTRFPFNWEKSIQAIDYLASLKPGITQYYIGKIIFFADREHLLDYGRPITGDRFVAMEHGPVPSTILDLLKTDSGYPDEIVEELHDRIAIEPEGNKLHVYTKGEDKFYSLSGSDKEYLAEALEKYGSMSFAELKRLSHEDPAYESAWEKPGANNEMDIELWFAELADPEKAKQQFVEAAKCTG</sequence>
<name>A0A501PP98_9PROT</name>
<keyword evidence="3" id="KW-1185">Reference proteome</keyword>
<proteinExistence type="predicted"/>
<evidence type="ECO:0000313" key="3">
    <source>
        <dbReference type="Proteomes" id="UP000319148"/>
    </source>
</evidence>
<dbReference type="RefSeq" id="WP_139939778.1">
    <property type="nucleotide sequence ID" value="NZ_JBHSYP010000003.1"/>
</dbReference>
<reference evidence="3" key="1">
    <citation type="submission" date="2019-06" db="EMBL/GenBank/DDBJ databases">
        <title>The complete genome of Emcibacter congregatus ZYLT.</title>
        <authorList>
            <person name="Zhao Z."/>
        </authorList>
    </citation>
    <scope>NUCLEOTIDE SEQUENCE [LARGE SCALE GENOMIC DNA]</scope>
    <source>
        <strain evidence="3">MCCC 1A06723</strain>
    </source>
</reference>
<accession>A0A501PP98</accession>
<comment type="caution">
    <text evidence="2">The sequence shown here is derived from an EMBL/GenBank/DDBJ whole genome shotgun (WGS) entry which is preliminary data.</text>
</comment>
<dbReference type="Pfam" id="PF13274">
    <property type="entry name" value="SocA_Panacea"/>
    <property type="match status" value="1"/>
</dbReference>
<evidence type="ECO:0000313" key="2">
    <source>
        <dbReference type="EMBL" id="TPD61922.1"/>
    </source>
</evidence>
<dbReference type="Proteomes" id="UP000319148">
    <property type="component" value="Unassembled WGS sequence"/>
</dbReference>
<gene>
    <name evidence="2" type="ORF">FIV46_06880</name>
</gene>
<dbReference type="AlphaFoldDB" id="A0A501PP98"/>
<dbReference type="OrthoDB" id="9799173at2"/>
<dbReference type="InterPro" id="IPR025272">
    <property type="entry name" value="SocA_Panacea"/>
</dbReference>
<protein>
    <submittedName>
        <fullName evidence="2">DUF4065 domain-containing protein</fullName>
    </submittedName>
</protein>
<feature type="domain" description="Antitoxin SocA-like Panacea" evidence="1">
    <location>
        <begin position="32"/>
        <end position="141"/>
    </location>
</feature>